<dbReference type="EMBL" id="CADCTW010000253">
    <property type="protein sequence ID" value="CAA9372522.1"/>
    <property type="molecule type" value="Genomic_DNA"/>
</dbReference>
<organism evidence="2">
    <name type="scientific">uncultured Gemmatimonadota bacterium</name>
    <dbReference type="NCBI Taxonomy" id="203437"/>
    <lineage>
        <taxon>Bacteria</taxon>
        <taxon>Pseudomonadati</taxon>
        <taxon>Gemmatimonadota</taxon>
        <taxon>environmental samples</taxon>
    </lineage>
</organism>
<reference evidence="2" key="1">
    <citation type="submission" date="2020-02" db="EMBL/GenBank/DDBJ databases">
        <authorList>
            <person name="Meier V. D."/>
        </authorList>
    </citation>
    <scope>NUCLEOTIDE SEQUENCE</scope>
    <source>
        <strain evidence="2">AVDCRST_MAG68</strain>
    </source>
</reference>
<feature type="region of interest" description="Disordered" evidence="1">
    <location>
        <begin position="17"/>
        <end position="54"/>
    </location>
</feature>
<dbReference type="AlphaFoldDB" id="A0A6J4MYP4"/>
<evidence type="ECO:0000256" key="1">
    <source>
        <dbReference type="SAM" id="MobiDB-lite"/>
    </source>
</evidence>
<sequence>EALVPRRDCARAAGGAGCAVDSRTRGGRHLGRGRAGGQCHRHGRGPAPAGAGAHAGRWRVLAGAARTGELPGARGAHGVRAGYLAGGGDGGGRGRAGGAQDLHGAGRADAAHRDRAPGTAPGGVAGDVRLLRPREAGARPLPQARPLREAEGEPAHHHPGRGAGNPALPGPQRQPVRHLHPRAVQRRVLAGADRRGRHVPAHLHHGRHPRLGGVAEQRRGHAERPGGAGAHRGDGGVRERGPAPGRVQRQRRVVRGHRDLDAPRLL</sequence>
<feature type="compositionally biased region" description="Basic and acidic residues" evidence="1">
    <location>
        <begin position="256"/>
        <end position="266"/>
    </location>
</feature>
<feature type="non-terminal residue" evidence="2">
    <location>
        <position position="266"/>
    </location>
</feature>
<feature type="compositionally biased region" description="Basic and acidic residues" evidence="1">
    <location>
        <begin position="104"/>
        <end position="116"/>
    </location>
</feature>
<gene>
    <name evidence="2" type="ORF">AVDCRST_MAG68-5660</name>
</gene>
<feature type="compositionally biased region" description="Low complexity" evidence="1">
    <location>
        <begin position="45"/>
        <end position="54"/>
    </location>
</feature>
<name>A0A6J4MYP4_9BACT</name>
<proteinExistence type="predicted"/>
<protein>
    <submittedName>
        <fullName evidence="2">Uncharacterized protein</fullName>
    </submittedName>
</protein>
<feature type="compositionally biased region" description="Basic residues" evidence="1">
    <location>
        <begin position="200"/>
        <end position="210"/>
    </location>
</feature>
<evidence type="ECO:0000313" key="2">
    <source>
        <dbReference type="EMBL" id="CAA9372522.1"/>
    </source>
</evidence>
<feature type="compositionally biased region" description="Basic and acidic residues" evidence="1">
    <location>
        <begin position="146"/>
        <end position="156"/>
    </location>
</feature>
<feature type="compositionally biased region" description="Basic and acidic residues" evidence="1">
    <location>
        <begin position="231"/>
        <end position="241"/>
    </location>
</feature>
<feature type="region of interest" description="Disordered" evidence="1">
    <location>
        <begin position="92"/>
        <end position="179"/>
    </location>
</feature>
<feature type="region of interest" description="Disordered" evidence="1">
    <location>
        <begin position="200"/>
        <end position="266"/>
    </location>
</feature>
<feature type="non-terminal residue" evidence="2">
    <location>
        <position position="1"/>
    </location>
</feature>
<accession>A0A6J4MYP4</accession>